<feature type="transmembrane region" description="Helical" evidence="9">
    <location>
        <begin position="621"/>
        <end position="642"/>
    </location>
</feature>
<dbReference type="SMART" id="SM00986">
    <property type="entry name" value="UDG"/>
    <property type="match status" value="1"/>
</dbReference>
<comment type="function">
    <text evidence="7">Excises uracil residues from the DNA which can arise as a result of misincorporation of dUMP residues by DNA polymerase or due to deamination of cytosine.</text>
</comment>
<evidence type="ECO:0000256" key="5">
    <source>
        <dbReference type="ARBA" id="ARBA00023204"/>
    </source>
</evidence>
<dbReference type="CDD" id="cd10027">
    <property type="entry name" value="UDG-F1-like"/>
    <property type="match status" value="1"/>
</dbReference>
<dbReference type="Pfam" id="PF03167">
    <property type="entry name" value="UDG"/>
    <property type="match status" value="1"/>
</dbReference>
<dbReference type="EMBL" id="JAWWNJ010000019">
    <property type="protein sequence ID" value="KAK7035748.1"/>
    <property type="molecule type" value="Genomic_DNA"/>
</dbReference>
<evidence type="ECO:0000259" key="10">
    <source>
        <dbReference type="SMART" id="SM00986"/>
    </source>
</evidence>
<dbReference type="PANTHER" id="PTHR11264">
    <property type="entry name" value="URACIL-DNA GLYCOSYLASE"/>
    <property type="match status" value="1"/>
</dbReference>
<dbReference type="PANTHER" id="PTHR11264:SF0">
    <property type="entry name" value="URACIL-DNA GLYCOSYLASE"/>
    <property type="match status" value="1"/>
</dbReference>
<feature type="active site" description="Proton acceptor" evidence="7 8">
    <location>
        <position position="135"/>
    </location>
</feature>
<keyword evidence="9" id="KW-0472">Membrane</keyword>
<feature type="domain" description="Uracil-DNA glycosylase-like" evidence="10">
    <location>
        <begin position="120"/>
        <end position="285"/>
    </location>
</feature>
<dbReference type="InterPro" id="IPR002043">
    <property type="entry name" value="UDG_fam1"/>
</dbReference>
<proteinExistence type="inferred from homology"/>
<evidence type="ECO:0000256" key="6">
    <source>
        <dbReference type="ARBA" id="ARBA00023242"/>
    </source>
</evidence>
<organism evidence="11 12">
    <name type="scientific">Favolaschia claudopus</name>
    <dbReference type="NCBI Taxonomy" id="2862362"/>
    <lineage>
        <taxon>Eukaryota</taxon>
        <taxon>Fungi</taxon>
        <taxon>Dikarya</taxon>
        <taxon>Basidiomycota</taxon>
        <taxon>Agaricomycotina</taxon>
        <taxon>Agaricomycetes</taxon>
        <taxon>Agaricomycetidae</taxon>
        <taxon>Agaricales</taxon>
        <taxon>Marasmiineae</taxon>
        <taxon>Mycenaceae</taxon>
        <taxon>Favolaschia</taxon>
    </lineage>
</organism>
<feature type="transmembrane region" description="Helical" evidence="9">
    <location>
        <begin position="478"/>
        <end position="501"/>
    </location>
</feature>
<comment type="similarity">
    <text evidence="1 7">Belongs to the uracil-DNA glycosylase (UDG) superfamily. UNG family.</text>
</comment>
<keyword evidence="12" id="KW-1185">Reference proteome</keyword>
<dbReference type="Proteomes" id="UP001362999">
    <property type="component" value="Unassembled WGS sequence"/>
</dbReference>
<dbReference type="EC" id="3.2.2.27" evidence="7"/>
<dbReference type="GO" id="GO:0005634">
    <property type="term" value="C:nucleus"/>
    <property type="evidence" value="ECO:0007669"/>
    <property type="project" value="UniProtKB-SubCell"/>
</dbReference>
<keyword evidence="9" id="KW-1133">Transmembrane helix</keyword>
<keyword evidence="9" id="KW-0812">Transmembrane</keyword>
<feature type="transmembrane region" description="Helical" evidence="9">
    <location>
        <begin position="443"/>
        <end position="466"/>
    </location>
</feature>
<keyword evidence="5 7" id="KW-0234">DNA repair</keyword>
<comment type="catalytic activity">
    <reaction evidence="7">
        <text>Hydrolyzes single-stranded DNA or mismatched double-stranded DNA and polynucleotides, releasing free uracil.</text>
        <dbReference type="EC" id="3.2.2.27"/>
    </reaction>
</comment>
<dbReference type="GO" id="GO:0097510">
    <property type="term" value="P:base-excision repair, AP site formation via deaminated base removal"/>
    <property type="evidence" value="ECO:0007669"/>
    <property type="project" value="TreeGrafter"/>
</dbReference>
<evidence type="ECO:0000256" key="7">
    <source>
        <dbReference type="HAMAP-Rule" id="MF_03166"/>
    </source>
</evidence>
<name>A0AAW0C9J6_9AGAR</name>
<feature type="transmembrane region" description="Helical" evidence="9">
    <location>
        <begin position="324"/>
        <end position="345"/>
    </location>
</feature>
<evidence type="ECO:0000256" key="3">
    <source>
        <dbReference type="ARBA" id="ARBA00022801"/>
    </source>
</evidence>
<dbReference type="FunFam" id="3.40.470.10:FF:000007">
    <property type="entry name" value="Uracil-DNA glycosylase"/>
    <property type="match status" value="1"/>
</dbReference>
<evidence type="ECO:0000256" key="1">
    <source>
        <dbReference type="ARBA" id="ARBA00008184"/>
    </source>
</evidence>
<keyword evidence="2 7" id="KW-0227">DNA damage</keyword>
<accession>A0AAW0C9J6</accession>
<dbReference type="PROSITE" id="PS00130">
    <property type="entry name" value="U_DNA_GLYCOSYLASE"/>
    <property type="match status" value="1"/>
</dbReference>
<dbReference type="NCBIfam" id="NF003592">
    <property type="entry name" value="PRK05254.1-5"/>
    <property type="match status" value="1"/>
</dbReference>
<comment type="subcellular location">
    <subcellularLocation>
        <location evidence="7">Mitochondrion</location>
    </subcellularLocation>
    <subcellularLocation>
        <location evidence="7">Nucleus</location>
    </subcellularLocation>
</comment>
<keyword evidence="6 7" id="KW-0539">Nucleus</keyword>
<sequence>MPKDAKPTKLVRPTRTMSKVTAAFAKVTTEQVTVTEIVGDSITNADDKLEGSSKSVTPLLQPGEITLEFLERDTMGASWLIALRDEFQKPYFAKLKKFVGDERQKHTVYPSIDNIYSWSRLTPLDNVRVVVLGQDPYHDVGQAHGLSFSVLPPTKPPGSLKNIYKQLKADYPDFVPPTTGDLSPLAAAGVLFLNTSLTVRAHSAASHAKKGWEELTGAALRCVAARPAARGVVFMAWGLPAQKVITRIGVDETKHLVLRSAHPSPLSAHRGFLGNGHFWAANDWLEERYGKEGCIDWGVLSASRLKKEKTIDKLLTIGLLNLEIAAYIPLLVFPALTALAFNFTLGHMMASGLAEDLDPHCPPTVGSTAYRLKYSGVDAIDSTLCGLVSFFHLSLDSHIVRSYLVYFFNTSLPLVAVPALEAMRSGRPSALALPFLLGLGGQLFTIGATIPLYWCLFIVTGAAGAAPKASKPTQITAAHAQAAIFGIFIGGLVTTVCLLWLEDPYVTALWQIFPVLQLVAEKAHLFVRPARNSGAASGFRWIQALYILAFVAASSTHVSALATMSSWQDFFLPSLAPRIGAASELKALDMLQWDITFAFASTMLATLWFGRNARQVVTILLWNIIGSILVGPGAAITAVALWRESYLHSDIPKEQGKAE</sequence>
<dbReference type="InterPro" id="IPR036895">
    <property type="entry name" value="Uracil-DNA_glycosylase-like_sf"/>
</dbReference>
<evidence type="ECO:0000313" key="12">
    <source>
        <dbReference type="Proteomes" id="UP001362999"/>
    </source>
</evidence>
<dbReference type="Gene3D" id="3.40.470.10">
    <property type="entry name" value="Uracil-DNA glycosylase-like domain"/>
    <property type="match status" value="1"/>
</dbReference>
<dbReference type="NCBIfam" id="NF003588">
    <property type="entry name" value="PRK05254.1-1"/>
    <property type="match status" value="1"/>
</dbReference>
<dbReference type="NCBIfam" id="TIGR00628">
    <property type="entry name" value="ung"/>
    <property type="match status" value="1"/>
</dbReference>
<dbReference type="AlphaFoldDB" id="A0AAW0C9J6"/>
<gene>
    <name evidence="7" type="primary">UNG1</name>
    <name evidence="11" type="ORF">R3P38DRAFT_3311740</name>
</gene>
<evidence type="ECO:0000256" key="4">
    <source>
        <dbReference type="ARBA" id="ARBA00023128"/>
    </source>
</evidence>
<keyword evidence="3 7" id="KW-0378">Hydrolase</keyword>
<dbReference type="NCBIfam" id="NF003589">
    <property type="entry name" value="PRK05254.1-2"/>
    <property type="match status" value="1"/>
</dbReference>
<dbReference type="InterPro" id="IPR018085">
    <property type="entry name" value="Ura-DNA_Glyclase_AS"/>
</dbReference>
<dbReference type="HAMAP" id="MF_00148">
    <property type="entry name" value="UDG"/>
    <property type="match status" value="1"/>
</dbReference>
<keyword evidence="4 7" id="KW-0496">Mitochondrion</keyword>
<dbReference type="InterPro" id="IPR005122">
    <property type="entry name" value="Uracil-DNA_glycosylase-like"/>
</dbReference>
<feature type="transmembrane region" description="Helical" evidence="9">
    <location>
        <begin position="539"/>
        <end position="562"/>
    </location>
</feature>
<evidence type="ECO:0000256" key="2">
    <source>
        <dbReference type="ARBA" id="ARBA00022763"/>
    </source>
</evidence>
<comment type="caution">
    <text evidence="11">The sequence shown here is derived from an EMBL/GenBank/DDBJ whole genome shotgun (WGS) entry which is preliminary data.</text>
</comment>
<evidence type="ECO:0000313" key="11">
    <source>
        <dbReference type="EMBL" id="KAK7035748.1"/>
    </source>
</evidence>
<feature type="transmembrane region" description="Helical" evidence="9">
    <location>
        <begin position="590"/>
        <end position="609"/>
    </location>
</feature>
<evidence type="ECO:0000256" key="9">
    <source>
        <dbReference type="SAM" id="Phobius"/>
    </source>
</evidence>
<evidence type="ECO:0000256" key="8">
    <source>
        <dbReference type="PROSITE-ProRule" id="PRU10072"/>
    </source>
</evidence>
<dbReference type="GO" id="GO:0004844">
    <property type="term" value="F:uracil DNA N-glycosylase activity"/>
    <property type="evidence" value="ECO:0007669"/>
    <property type="project" value="UniProtKB-UniRule"/>
</dbReference>
<dbReference type="SUPFAM" id="SSF52141">
    <property type="entry name" value="Uracil-DNA glycosylase-like"/>
    <property type="match status" value="1"/>
</dbReference>
<dbReference type="SMART" id="SM00987">
    <property type="entry name" value="UreE_C"/>
    <property type="match status" value="1"/>
</dbReference>
<protein>
    <recommendedName>
        <fullName evidence="7">Uracil-DNA glycosylase</fullName>
        <shortName evidence="7">UDG</shortName>
        <ecNumber evidence="7">3.2.2.27</ecNumber>
    </recommendedName>
</protein>
<dbReference type="GO" id="GO:0005739">
    <property type="term" value="C:mitochondrion"/>
    <property type="evidence" value="ECO:0007669"/>
    <property type="project" value="UniProtKB-SubCell"/>
</dbReference>
<feature type="transmembrane region" description="Helical" evidence="9">
    <location>
        <begin position="403"/>
        <end position="423"/>
    </location>
</feature>
<reference evidence="11 12" key="1">
    <citation type="journal article" date="2024" name="J Genomics">
        <title>Draft genome sequencing and assembly of Favolaschia claudopus CIRM-BRFM 2984 isolated from oak limbs.</title>
        <authorList>
            <person name="Navarro D."/>
            <person name="Drula E."/>
            <person name="Chaduli D."/>
            <person name="Cazenave R."/>
            <person name="Ahrendt S."/>
            <person name="Wang J."/>
            <person name="Lipzen A."/>
            <person name="Daum C."/>
            <person name="Barry K."/>
            <person name="Grigoriev I.V."/>
            <person name="Favel A."/>
            <person name="Rosso M.N."/>
            <person name="Martin F."/>
        </authorList>
    </citation>
    <scope>NUCLEOTIDE SEQUENCE [LARGE SCALE GENOMIC DNA]</scope>
    <source>
        <strain evidence="11 12">CIRM-BRFM 2984</strain>
    </source>
</reference>